<reference evidence="2 3" key="1">
    <citation type="submission" date="2020-04" db="EMBL/GenBank/DDBJ databases">
        <authorList>
            <person name="Alioto T."/>
            <person name="Alioto T."/>
            <person name="Gomez Garrido J."/>
        </authorList>
    </citation>
    <scope>NUCLEOTIDE SEQUENCE [LARGE SCALE GENOMIC DNA]</scope>
</reference>
<accession>A0A8S1CXM4</accession>
<keyword evidence="1" id="KW-0472">Membrane</keyword>
<feature type="transmembrane region" description="Helical" evidence="1">
    <location>
        <begin position="6"/>
        <end position="32"/>
    </location>
</feature>
<keyword evidence="3" id="KW-1185">Reference proteome</keyword>
<feature type="transmembrane region" description="Helical" evidence="1">
    <location>
        <begin position="231"/>
        <end position="250"/>
    </location>
</feature>
<keyword evidence="1" id="KW-1133">Transmembrane helix</keyword>
<feature type="transmembrane region" description="Helical" evidence="1">
    <location>
        <begin position="78"/>
        <end position="104"/>
    </location>
</feature>
<gene>
    <name evidence="2" type="ORF">CLODIP_2_CD15158</name>
</gene>
<organism evidence="2 3">
    <name type="scientific">Cloeon dipterum</name>
    <dbReference type="NCBI Taxonomy" id="197152"/>
    <lineage>
        <taxon>Eukaryota</taxon>
        <taxon>Metazoa</taxon>
        <taxon>Ecdysozoa</taxon>
        <taxon>Arthropoda</taxon>
        <taxon>Hexapoda</taxon>
        <taxon>Insecta</taxon>
        <taxon>Pterygota</taxon>
        <taxon>Palaeoptera</taxon>
        <taxon>Ephemeroptera</taxon>
        <taxon>Pisciforma</taxon>
        <taxon>Baetidae</taxon>
        <taxon>Cloeon</taxon>
    </lineage>
</organism>
<protein>
    <submittedName>
        <fullName evidence="2">Uncharacterized protein</fullName>
    </submittedName>
</protein>
<comment type="caution">
    <text evidence="2">The sequence shown here is derived from an EMBL/GenBank/DDBJ whole genome shotgun (WGS) entry which is preliminary data.</text>
</comment>
<feature type="transmembrane region" description="Helical" evidence="1">
    <location>
        <begin position="125"/>
        <end position="144"/>
    </location>
</feature>
<evidence type="ECO:0000256" key="1">
    <source>
        <dbReference type="SAM" id="Phobius"/>
    </source>
</evidence>
<dbReference type="Proteomes" id="UP000494165">
    <property type="component" value="Unassembled WGS sequence"/>
</dbReference>
<feature type="transmembrane region" description="Helical" evidence="1">
    <location>
        <begin position="205"/>
        <end position="225"/>
    </location>
</feature>
<feature type="transmembrane region" description="Helical" evidence="1">
    <location>
        <begin position="164"/>
        <end position="185"/>
    </location>
</feature>
<evidence type="ECO:0000313" key="2">
    <source>
        <dbReference type="EMBL" id="CAB3373518.1"/>
    </source>
</evidence>
<proteinExistence type="predicted"/>
<feature type="transmembrane region" description="Helical" evidence="1">
    <location>
        <begin position="44"/>
        <end position="66"/>
    </location>
</feature>
<evidence type="ECO:0000313" key="3">
    <source>
        <dbReference type="Proteomes" id="UP000494165"/>
    </source>
</evidence>
<dbReference type="AlphaFoldDB" id="A0A8S1CXM4"/>
<sequence length="254" mass="28310">MRLDDFNAVAVSAAAMLVPTFLFTVILGLILNSSEKRSSMSGKITACQCITVMIGCLFTGITAAMFTTFPFRKSVQDGYLHALIGFFYFNSQLWLCVFCFEVYYNFRSLKSMIKYDSSNHRVATYVVLTIVLSIALTSGVEILLNIGKVEPNSIGVLACYGVPAALIAIFSLTFSTVAIFSVLTLVRQQDSQSSTPKKLTPINMLIWMLIIHTFFEAALVYTVMISMWEPLILSTVLVRRVFSSMVYLILTNKK</sequence>
<keyword evidence="1" id="KW-0812">Transmembrane</keyword>
<dbReference type="EMBL" id="CADEPI010000086">
    <property type="protein sequence ID" value="CAB3373518.1"/>
    <property type="molecule type" value="Genomic_DNA"/>
</dbReference>
<dbReference type="OrthoDB" id="6134459at2759"/>
<name>A0A8S1CXM4_9INSE</name>